<comment type="similarity">
    <text evidence="1 5">Belongs to the DNA glycosylase MPG family.</text>
</comment>
<reference evidence="6" key="2">
    <citation type="submission" date="2020-09" db="EMBL/GenBank/DDBJ databases">
        <authorList>
            <person name="Sun Q."/>
            <person name="Ohkuma M."/>
        </authorList>
    </citation>
    <scope>NUCLEOTIDE SEQUENCE</scope>
    <source>
        <strain evidence="6">JCM 3090</strain>
    </source>
</reference>
<dbReference type="GO" id="GO:0003677">
    <property type="term" value="F:DNA binding"/>
    <property type="evidence" value="ECO:0007669"/>
    <property type="project" value="InterPro"/>
</dbReference>
<dbReference type="Pfam" id="PF02245">
    <property type="entry name" value="Pur_DNA_glyco"/>
    <property type="match status" value="1"/>
</dbReference>
<dbReference type="EMBL" id="BMQB01000002">
    <property type="protein sequence ID" value="GGJ86866.1"/>
    <property type="molecule type" value="Genomic_DNA"/>
</dbReference>
<evidence type="ECO:0000256" key="1">
    <source>
        <dbReference type="ARBA" id="ARBA00009232"/>
    </source>
</evidence>
<comment type="caution">
    <text evidence="6">The sequence shown here is derived from an EMBL/GenBank/DDBJ whole genome shotgun (WGS) entry which is preliminary data.</text>
</comment>
<keyword evidence="7" id="KW-1185">Reference proteome</keyword>
<dbReference type="GO" id="GO:0006284">
    <property type="term" value="P:base-excision repair"/>
    <property type="evidence" value="ECO:0007669"/>
    <property type="project" value="InterPro"/>
</dbReference>
<dbReference type="NCBIfam" id="TIGR00567">
    <property type="entry name" value="3mg"/>
    <property type="match status" value="1"/>
</dbReference>
<name>A0A8J3B502_9ACTN</name>
<evidence type="ECO:0000256" key="2">
    <source>
        <dbReference type="ARBA" id="ARBA00022763"/>
    </source>
</evidence>
<dbReference type="Proteomes" id="UP000649739">
    <property type="component" value="Unassembled WGS sequence"/>
</dbReference>
<dbReference type="HAMAP" id="MF_00527">
    <property type="entry name" value="3MGH"/>
    <property type="match status" value="1"/>
</dbReference>
<organism evidence="6 7">
    <name type="scientific">Pilimelia anulata</name>
    <dbReference type="NCBI Taxonomy" id="53371"/>
    <lineage>
        <taxon>Bacteria</taxon>
        <taxon>Bacillati</taxon>
        <taxon>Actinomycetota</taxon>
        <taxon>Actinomycetes</taxon>
        <taxon>Micromonosporales</taxon>
        <taxon>Micromonosporaceae</taxon>
        <taxon>Pilimelia</taxon>
    </lineage>
</organism>
<keyword evidence="4 5" id="KW-0234">DNA repair</keyword>
<dbReference type="PANTHER" id="PTHR10429:SF0">
    <property type="entry name" value="DNA-3-METHYLADENINE GLYCOSYLASE"/>
    <property type="match status" value="1"/>
</dbReference>
<dbReference type="PANTHER" id="PTHR10429">
    <property type="entry name" value="DNA-3-METHYLADENINE GLYCOSYLASE"/>
    <property type="match status" value="1"/>
</dbReference>
<dbReference type="EC" id="3.2.2.-" evidence="5"/>
<dbReference type="AlphaFoldDB" id="A0A8J3B502"/>
<proteinExistence type="inferred from homology"/>
<evidence type="ECO:0000256" key="4">
    <source>
        <dbReference type="ARBA" id="ARBA00023204"/>
    </source>
</evidence>
<keyword evidence="2 5" id="KW-0227">DNA damage</keyword>
<evidence type="ECO:0000313" key="6">
    <source>
        <dbReference type="EMBL" id="GGJ86866.1"/>
    </source>
</evidence>
<dbReference type="NCBIfam" id="NF002003">
    <property type="entry name" value="PRK00802.1-3"/>
    <property type="match status" value="1"/>
</dbReference>
<dbReference type="CDD" id="cd00540">
    <property type="entry name" value="AAG"/>
    <property type="match status" value="1"/>
</dbReference>
<evidence type="ECO:0000256" key="5">
    <source>
        <dbReference type="HAMAP-Rule" id="MF_00527"/>
    </source>
</evidence>
<reference evidence="6" key="1">
    <citation type="journal article" date="2014" name="Int. J. Syst. Evol. Microbiol.">
        <title>Complete genome sequence of Corynebacterium casei LMG S-19264T (=DSM 44701T), isolated from a smear-ripened cheese.</title>
        <authorList>
            <consortium name="US DOE Joint Genome Institute (JGI-PGF)"/>
            <person name="Walter F."/>
            <person name="Albersmeier A."/>
            <person name="Kalinowski J."/>
            <person name="Ruckert C."/>
        </authorList>
    </citation>
    <scope>NUCLEOTIDE SEQUENCE</scope>
    <source>
        <strain evidence="6">JCM 3090</strain>
    </source>
</reference>
<dbReference type="Gene3D" id="3.10.300.10">
    <property type="entry name" value="Methylpurine-DNA glycosylase (MPG)"/>
    <property type="match status" value="1"/>
</dbReference>
<accession>A0A8J3B502</accession>
<keyword evidence="3 5" id="KW-0378">Hydrolase</keyword>
<gene>
    <name evidence="6" type="ORF">GCM10010123_15550</name>
</gene>
<evidence type="ECO:0000256" key="3">
    <source>
        <dbReference type="ARBA" id="ARBA00022801"/>
    </source>
</evidence>
<dbReference type="GO" id="GO:0003905">
    <property type="term" value="F:alkylbase DNA N-glycosylase activity"/>
    <property type="evidence" value="ECO:0007669"/>
    <property type="project" value="InterPro"/>
</dbReference>
<dbReference type="SUPFAM" id="SSF50486">
    <property type="entry name" value="FMT C-terminal domain-like"/>
    <property type="match status" value="1"/>
</dbReference>
<dbReference type="InterPro" id="IPR003180">
    <property type="entry name" value="MPG"/>
</dbReference>
<sequence>MGGRRRQADRLARLVRGAGGAPLTPSLAALLDGPPAAAAVGLLGAHLTAGPVTVRLTEIEAYGGPGADPPSHAFRGRTSRNAVMFGPPGRAYVYFSYGLHWCLNVVTGPVGEAAAVLLRAGEVVAGRDTARLRRPAAKRHRDLARGPARLCAALALDGTASGVDLLDPAAPLRLTPAPDPVDPGVFRAGPRVGVSSGADTPWRFWLADEPTVSAYRRGGRTRR</sequence>
<protein>
    <recommendedName>
        <fullName evidence="5">Putative 3-methyladenine DNA glycosylase</fullName>
        <ecNumber evidence="5">3.2.2.-</ecNumber>
    </recommendedName>
</protein>
<dbReference type="InterPro" id="IPR036995">
    <property type="entry name" value="MPG_sf"/>
</dbReference>
<evidence type="ECO:0000313" key="7">
    <source>
        <dbReference type="Proteomes" id="UP000649739"/>
    </source>
</evidence>
<dbReference type="InterPro" id="IPR011034">
    <property type="entry name" value="Formyl_transferase-like_C_sf"/>
</dbReference>